<dbReference type="InterPro" id="IPR017871">
    <property type="entry name" value="ABC_transporter-like_CS"/>
</dbReference>
<keyword evidence="10" id="KW-1185">Reference proteome</keyword>
<dbReference type="InterPro" id="IPR027417">
    <property type="entry name" value="P-loop_NTPase"/>
</dbReference>
<dbReference type="NCBIfam" id="TIGR01727">
    <property type="entry name" value="oligo_HPY"/>
    <property type="match status" value="1"/>
</dbReference>
<keyword evidence="3" id="KW-0813">Transport</keyword>
<gene>
    <name evidence="9" type="ORF">J2W36_001591</name>
</gene>
<dbReference type="RefSeq" id="WP_307689164.1">
    <property type="nucleotide sequence ID" value="NZ_JAUSRO010000004.1"/>
</dbReference>
<dbReference type="PROSITE" id="PS50893">
    <property type="entry name" value="ABC_TRANSPORTER_2"/>
    <property type="match status" value="1"/>
</dbReference>
<dbReference type="Pfam" id="PF08352">
    <property type="entry name" value="oligo_HPY"/>
    <property type="match status" value="1"/>
</dbReference>
<organism evidence="9 10">
    <name type="scientific">Variovorax ginsengisoli</name>
    <dbReference type="NCBI Taxonomy" id="363844"/>
    <lineage>
        <taxon>Bacteria</taxon>
        <taxon>Pseudomonadati</taxon>
        <taxon>Pseudomonadota</taxon>
        <taxon>Betaproteobacteria</taxon>
        <taxon>Burkholderiales</taxon>
        <taxon>Comamonadaceae</taxon>
        <taxon>Variovorax</taxon>
    </lineage>
</organism>
<keyword evidence="6 9" id="KW-0067">ATP-binding</keyword>
<sequence length="339" mass="35892">MALLEIHELQTWFDTRAGVVKAVDGVSLSVDRGETVALVGESGSGKSVTAYSILRLIPRTQGRIAGGRIVFDGTDLVTLPEAGIRALRGNRISMIFQEPLSALNPVLSIGSQIAEAIRLHRPVDRAAAWNQAVHLLDRVGIPMARRRADDFPHQLSGGMRQRVVIAIALACEPDLLIADEPTTALDVTTQAQILELLQELQAERGMGLLLITHDLGVVAEVADRAAVMYAGRVVEQGTVAQLFDAPAHPYTAGLLASMALGELVPGSRLPEIAGTVPSLLDMPPGCAFAPRCPQARATCLGMRPALAPVGSGAHRVACFLPLSDAAASAEPRELLREVA</sequence>
<evidence type="ECO:0000259" key="8">
    <source>
        <dbReference type="PROSITE" id="PS50893"/>
    </source>
</evidence>
<dbReference type="Proteomes" id="UP001226867">
    <property type="component" value="Unassembled WGS sequence"/>
</dbReference>
<dbReference type="CDD" id="cd03257">
    <property type="entry name" value="ABC_NikE_OppD_transporters"/>
    <property type="match status" value="1"/>
</dbReference>
<evidence type="ECO:0000256" key="4">
    <source>
        <dbReference type="ARBA" id="ARBA00022475"/>
    </source>
</evidence>
<dbReference type="Gene3D" id="3.40.50.300">
    <property type="entry name" value="P-loop containing nucleotide triphosphate hydrolases"/>
    <property type="match status" value="1"/>
</dbReference>
<dbReference type="InterPro" id="IPR013563">
    <property type="entry name" value="Oligopep_ABC_C"/>
</dbReference>
<evidence type="ECO:0000256" key="2">
    <source>
        <dbReference type="ARBA" id="ARBA00005417"/>
    </source>
</evidence>
<feature type="domain" description="ABC transporter" evidence="8">
    <location>
        <begin position="6"/>
        <end position="255"/>
    </location>
</feature>
<name>A0ABT9S4S2_9BURK</name>
<dbReference type="InterPro" id="IPR050388">
    <property type="entry name" value="ABC_Ni/Peptide_Import"/>
</dbReference>
<dbReference type="SMART" id="SM00382">
    <property type="entry name" value="AAA"/>
    <property type="match status" value="1"/>
</dbReference>
<proteinExistence type="inferred from homology"/>
<dbReference type="GO" id="GO:0005524">
    <property type="term" value="F:ATP binding"/>
    <property type="evidence" value="ECO:0007669"/>
    <property type="project" value="UniProtKB-KW"/>
</dbReference>
<evidence type="ECO:0000256" key="5">
    <source>
        <dbReference type="ARBA" id="ARBA00022741"/>
    </source>
</evidence>
<dbReference type="Pfam" id="PF00005">
    <property type="entry name" value="ABC_tran"/>
    <property type="match status" value="1"/>
</dbReference>
<dbReference type="InterPro" id="IPR003439">
    <property type="entry name" value="ABC_transporter-like_ATP-bd"/>
</dbReference>
<comment type="caution">
    <text evidence="9">The sequence shown here is derived from an EMBL/GenBank/DDBJ whole genome shotgun (WGS) entry which is preliminary data.</text>
</comment>
<evidence type="ECO:0000256" key="1">
    <source>
        <dbReference type="ARBA" id="ARBA00004417"/>
    </source>
</evidence>
<evidence type="ECO:0000313" key="9">
    <source>
        <dbReference type="EMBL" id="MDP9899346.1"/>
    </source>
</evidence>
<comment type="subcellular location">
    <subcellularLocation>
        <location evidence="1">Cell inner membrane</location>
        <topology evidence="1">Peripheral membrane protein</topology>
    </subcellularLocation>
</comment>
<keyword evidence="4" id="KW-1003">Cell membrane</keyword>
<protein>
    <submittedName>
        <fullName evidence="9">Oligopeptide/dipeptide ABC transporter ATP-binding protein</fullName>
    </submittedName>
</protein>
<evidence type="ECO:0000256" key="3">
    <source>
        <dbReference type="ARBA" id="ARBA00022448"/>
    </source>
</evidence>
<accession>A0ABT9S4S2</accession>
<evidence type="ECO:0000256" key="7">
    <source>
        <dbReference type="ARBA" id="ARBA00023136"/>
    </source>
</evidence>
<keyword evidence="7" id="KW-0472">Membrane</keyword>
<dbReference type="PROSITE" id="PS00211">
    <property type="entry name" value="ABC_TRANSPORTER_1"/>
    <property type="match status" value="1"/>
</dbReference>
<dbReference type="EMBL" id="JAUSRO010000004">
    <property type="protein sequence ID" value="MDP9899346.1"/>
    <property type="molecule type" value="Genomic_DNA"/>
</dbReference>
<dbReference type="PANTHER" id="PTHR43297">
    <property type="entry name" value="OLIGOPEPTIDE TRANSPORT ATP-BINDING PROTEIN APPD"/>
    <property type="match status" value="1"/>
</dbReference>
<dbReference type="PANTHER" id="PTHR43297:SF2">
    <property type="entry name" value="DIPEPTIDE TRANSPORT ATP-BINDING PROTEIN DPPD"/>
    <property type="match status" value="1"/>
</dbReference>
<evidence type="ECO:0000256" key="6">
    <source>
        <dbReference type="ARBA" id="ARBA00022840"/>
    </source>
</evidence>
<evidence type="ECO:0000313" key="10">
    <source>
        <dbReference type="Proteomes" id="UP001226867"/>
    </source>
</evidence>
<reference evidence="9 10" key="1">
    <citation type="submission" date="2023-07" db="EMBL/GenBank/DDBJ databases">
        <title>Sorghum-associated microbial communities from plants grown in Nebraska, USA.</title>
        <authorList>
            <person name="Schachtman D."/>
        </authorList>
    </citation>
    <scope>NUCLEOTIDE SEQUENCE [LARGE SCALE GENOMIC DNA]</scope>
    <source>
        <strain evidence="9 10">DS1607</strain>
    </source>
</reference>
<dbReference type="InterPro" id="IPR003593">
    <property type="entry name" value="AAA+_ATPase"/>
</dbReference>
<keyword evidence="5" id="KW-0547">Nucleotide-binding</keyword>
<comment type="similarity">
    <text evidence="2">Belongs to the ABC transporter superfamily.</text>
</comment>
<dbReference type="SUPFAM" id="SSF52540">
    <property type="entry name" value="P-loop containing nucleoside triphosphate hydrolases"/>
    <property type="match status" value="1"/>
</dbReference>